<evidence type="ECO:0000256" key="5">
    <source>
        <dbReference type="SAM" id="SignalP"/>
    </source>
</evidence>
<dbReference type="RefSeq" id="WP_021248819.1">
    <property type="nucleotide sequence ID" value="NZ_ATJV01000048.1"/>
</dbReference>
<evidence type="ECO:0000256" key="4">
    <source>
        <dbReference type="ARBA" id="ARBA00022807"/>
    </source>
</evidence>
<dbReference type="Pfam" id="PF00877">
    <property type="entry name" value="NLPC_P60"/>
    <property type="match status" value="1"/>
</dbReference>
<keyword evidence="8" id="KW-1185">Reference proteome</keyword>
<dbReference type="Gene3D" id="3.90.1720.10">
    <property type="entry name" value="endopeptidase domain like (from Nostoc punctiforme)"/>
    <property type="match status" value="1"/>
</dbReference>
<dbReference type="InterPro" id="IPR051202">
    <property type="entry name" value="Peptidase_C40"/>
</dbReference>
<organism evidence="7 8">
    <name type="scientific">Thauera terpenica 58Eu</name>
    <dbReference type="NCBI Taxonomy" id="1348657"/>
    <lineage>
        <taxon>Bacteria</taxon>
        <taxon>Pseudomonadati</taxon>
        <taxon>Pseudomonadota</taxon>
        <taxon>Betaproteobacteria</taxon>
        <taxon>Rhodocyclales</taxon>
        <taxon>Zoogloeaceae</taxon>
        <taxon>Thauera</taxon>
    </lineage>
</organism>
<protein>
    <recommendedName>
        <fullName evidence="6">NlpC/P60 domain-containing protein</fullName>
    </recommendedName>
</protein>
<dbReference type="InterPro" id="IPR038765">
    <property type="entry name" value="Papain-like_cys_pep_sf"/>
</dbReference>
<evidence type="ECO:0000256" key="3">
    <source>
        <dbReference type="ARBA" id="ARBA00022801"/>
    </source>
</evidence>
<feature type="domain" description="NlpC/P60" evidence="6">
    <location>
        <begin position="43"/>
        <end position="167"/>
    </location>
</feature>
<feature type="signal peptide" evidence="5">
    <location>
        <begin position="1"/>
        <end position="22"/>
    </location>
</feature>
<evidence type="ECO:0000313" key="8">
    <source>
        <dbReference type="Proteomes" id="UP000015455"/>
    </source>
</evidence>
<evidence type="ECO:0000256" key="1">
    <source>
        <dbReference type="ARBA" id="ARBA00007074"/>
    </source>
</evidence>
<evidence type="ECO:0000256" key="2">
    <source>
        <dbReference type="ARBA" id="ARBA00022670"/>
    </source>
</evidence>
<dbReference type="eggNOG" id="COG0791">
    <property type="taxonomic scope" value="Bacteria"/>
</dbReference>
<evidence type="ECO:0000259" key="6">
    <source>
        <dbReference type="PROSITE" id="PS51935"/>
    </source>
</evidence>
<dbReference type="PROSITE" id="PS51935">
    <property type="entry name" value="NLPC_P60"/>
    <property type="match status" value="1"/>
</dbReference>
<name>T0AZH9_9RHOO</name>
<gene>
    <name evidence="7" type="ORF">M622_02060</name>
</gene>
<feature type="chain" id="PRO_5004573780" description="NlpC/P60 domain-containing protein" evidence="5">
    <location>
        <begin position="23"/>
        <end position="182"/>
    </location>
</feature>
<dbReference type="Proteomes" id="UP000015455">
    <property type="component" value="Unassembled WGS sequence"/>
</dbReference>
<dbReference type="STRING" id="1348657.M622_02060"/>
<keyword evidence="5" id="KW-0732">Signal</keyword>
<dbReference type="PATRIC" id="fig|1348657.5.peg.1390"/>
<dbReference type="PANTHER" id="PTHR47053:SF1">
    <property type="entry name" value="MUREIN DD-ENDOPEPTIDASE MEPH-RELATED"/>
    <property type="match status" value="1"/>
</dbReference>
<dbReference type="AlphaFoldDB" id="T0AZH9"/>
<comment type="caution">
    <text evidence="7">The sequence shown here is derived from an EMBL/GenBank/DDBJ whole genome shotgun (WGS) entry which is preliminary data.</text>
</comment>
<comment type="similarity">
    <text evidence="1">Belongs to the peptidase C40 family.</text>
</comment>
<dbReference type="GO" id="GO:0008234">
    <property type="term" value="F:cysteine-type peptidase activity"/>
    <property type="evidence" value="ECO:0007669"/>
    <property type="project" value="UniProtKB-KW"/>
</dbReference>
<evidence type="ECO:0000313" key="7">
    <source>
        <dbReference type="EMBL" id="EPZ15978.1"/>
    </source>
</evidence>
<sequence>MQIRHLLFALTLAFSGLQSALASETLQAQPDSDSHLSTLDEYGSVAEQLVDQALDYLGVRYRSGGTSPETGLDCSGLVLNVFRNAIGFDLPRTAAEMARMGDKIGRKDLKPGDLVFFNTMRRTFSHVGIYLGDGKFVHAPSSGGKVRVEAISTNYWSKRFNGARRLIDEGSTPSAGAFFAMR</sequence>
<keyword evidence="4" id="KW-0788">Thiol protease</keyword>
<dbReference type="SUPFAM" id="SSF54001">
    <property type="entry name" value="Cysteine proteinases"/>
    <property type="match status" value="1"/>
</dbReference>
<reference evidence="7 8" key="1">
    <citation type="submission" date="2013-06" db="EMBL/GenBank/DDBJ databases">
        <title>Draft genome sequence of Thauera terpenica.</title>
        <authorList>
            <person name="Liu B."/>
            <person name="Frostegard A.H."/>
            <person name="Shapleigh J.P."/>
        </authorList>
    </citation>
    <scope>NUCLEOTIDE SEQUENCE [LARGE SCALE GENOMIC DNA]</scope>
    <source>
        <strain evidence="7 8">58Eu</strain>
    </source>
</reference>
<accession>T0AZH9</accession>
<dbReference type="EMBL" id="ATJV01000048">
    <property type="protein sequence ID" value="EPZ15978.1"/>
    <property type="molecule type" value="Genomic_DNA"/>
</dbReference>
<keyword evidence="2" id="KW-0645">Protease</keyword>
<keyword evidence="3" id="KW-0378">Hydrolase</keyword>
<proteinExistence type="inferred from homology"/>
<dbReference type="OrthoDB" id="9807055at2"/>
<dbReference type="InterPro" id="IPR000064">
    <property type="entry name" value="NLP_P60_dom"/>
</dbReference>
<dbReference type="PANTHER" id="PTHR47053">
    <property type="entry name" value="MUREIN DD-ENDOPEPTIDASE MEPH-RELATED"/>
    <property type="match status" value="1"/>
</dbReference>
<dbReference type="GO" id="GO:0006508">
    <property type="term" value="P:proteolysis"/>
    <property type="evidence" value="ECO:0007669"/>
    <property type="project" value="UniProtKB-KW"/>
</dbReference>